<dbReference type="EMBL" id="WPIK01000022">
    <property type="protein sequence ID" value="MVN23332.1"/>
    <property type="molecule type" value="Genomic_DNA"/>
</dbReference>
<evidence type="ECO:0000259" key="1">
    <source>
        <dbReference type="Pfam" id="PF14905"/>
    </source>
</evidence>
<proteinExistence type="predicted"/>
<keyword evidence="3" id="KW-1185">Reference proteome</keyword>
<evidence type="ECO:0000313" key="2">
    <source>
        <dbReference type="EMBL" id="MVN23332.1"/>
    </source>
</evidence>
<evidence type="ECO:0000313" key="3">
    <source>
        <dbReference type="Proteomes" id="UP000462014"/>
    </source>
</evidence>
<comment type="caution">
    <text evidence="2">The sequence shown here is derived from an EMBL/GenBank/DDBJ whole genome shotgun (WGS) entry which is preliminary data.</text>
</comment>
<dbReference type="Pfam" id="PF14905">
    <property type="entry name" value="OMP_b-brl_3"/>
    <property type="match status" value="1"/>
</dbReference>
<dbReference type="AlphaFoldDB" id="A0A7K1T174"/>
<accession>A0A7K1T174</accession>
<gene>
    <name evidence="2" type="ORF">GO621_17550</name>
</gene>
<name>A0A7K1T174_9SPHI</name>
<dbReference type="InterPro" id="IPR041700">
    <property type="entry name" value="OMP_b-brl_3"/>
</dbReference>
<dbReference type="Proteomes" id="UP000462014">
    <property type="component" value="Unassembled WGS sequence"/>
</dbReference>
<reference evidence="2 3" key="1">
    <citation type="submission" date="2019-12" db="EMBL/GenBank/DDBJ databases">
        <title>Mucilaginibacter sp. HMF7410 genome sequencing and assembly.</title>
        <authorList>
            <person name="Kang H."/>
            <person name="Cha I."/>
            <person name="Kim H."/>
            <person name="Joh K."/>
        </authorList>
    </citation>
    <scope>NUCLEOTIDE SEQUENCE [LARGE SCALE GENOMIC DNA]</scope>
    <source>
        <strain evidence="2 3">HMF7410</strain>
    </source>
</reference>
<protein>
    <submittedName>
        <fullName evidence="2">Outer membrane beta-barrel protein</fullName>
    </submittedName>
</protein>
<feature type="domain" description="Outer membrane protein beta-barrel" evidence="1">
    <location>
        <begin position="6"/>
        <end position="99"/>
    </location>
</feature>
<sequence>MLPALYQNKGITGNAFANVGYKLDNGFRFGLDAGYFSGSVLLQGKSSHYIYTSYSASKELFNKKLTVAVAASNPYSKFFKFNSYTSTRIFISKASTRSDIATIVSA</sequence>
<organism evidence="2 3">
    <name type="scientific">Mucilaginibacter arboris</name>
    <dbReference type="NCBI Taxonomy" id="2682090"/>
    <lineage>
        <taxon>Bacteria</taxon>
        <taxon>Pseudomonadati</taxon>
        <taxon>Bacteroidota</taxon>
        <taxon>Sphingobacteriia</taxon>
        <taxon>Sphingobacteriales</taxon>
        <taxon>Sphingobacteriaceae</taxon>
        <taxon>Mucilaginibacter</taxon>
    </lineage>
</organism>